<dbReference type="Gene3D" id="3.90.1150.10">
    <property type="entry name" value="Aspartate Aminotransferase, domain 1"/>
    <property type="match status" value="1"/>
</dbReference>
<evidence type="ECO:0000256" key="10">
    <source>
        <dbReference type="ARBA" id="ARBA00023098"/>
    </source>
</evidence>
<evidence type="ECO:0000256" key="7">
    <source>
        <dbReference type="ARBA" id="ARBA00022898"/>
    </source>
</evidence>
<comment type="subcellular location">
    <subcellularLocation>
        <location evidence="2">Endoplasmic reticulum membrane</location>
        <topology evidence="2">Single-pass membrane protein</topology>
    </subcellularLocation>
</comment>
<dbReference type="SUPFAM" id="SSF53383">
    <property type="entry name" value="PLP-dependent transferases"/>
    <property type="match status" value="1"/>
</dbReference>
<evidence type="ECO:0000256" key="1">
    <source>
        <dbReference type="ARBA" id="ARBA00001933"/>
    </source>
</evidence>
<dbReference type="GO" id="GO:0008117">
    <property type="term" value="F:sphinganine-1-phosphate aldolase activity"/>
    <property type="evidence" value="ECO:0007669"/>
    <property type="project" value="TreeGrafter"/>
</dbReference>
<dbReference type="Gene3D" id="3.40.640.10">
    <property type="entry name" value="Type I PLP-dependent aspartate aminotransferase-like (Major domain)"/>
    <property type="match status" value="1"/>
</dbReference>
<comment type="similarity">
    <text evidence="13">Belongs to the group II decarboxylase family. Sphingosine-1-phosphate lyase subfamily.</text>
</comment>
<keyword evidence="11" id="KW-0472">Membrane</keyword>
<protein>
    <recommendedName>
        <fullName evidence="15">Sphingosine-1-phosphate lyase</fullName>
    </recommendedName>
</protein>
<dbReference type="PANTHER" id="PTHR42735">
    <property type="match status" value="1"/>
</dbReference>
<comment type="cofactor">
    <cofactor evidence="1">
        <name>pyridoxal 5'-phosphate</name>
        <dbReference type="ChEBI" id="CHEBI:597326"/>
    </cofactor>
</comment>
<evidence type="ECO:0000256" key="9">
    <source>
        <dbReference type="ARBA" id="ARBA00022989"/>
    </source>
</evidence>
<evidence type="ECO:0000256" key="8">
    <source>
        <dbReference type="ARBA" id="ARBA00022919"/>
    </source>
</evidence>
<evidence type="ECO:0000256" key="2">
    <source>
        <dbReference type="ARBA" id="ARBA00004389"/>
    </source>
</evidence>
<comment type="pathway">
    <text evidence="3">Lipid metabolism; sphingolipid metabolism.</text>
</comment>
<dbReference type="InterPro" id="IPR015421">
    <property type="entry name" value="PyrdxlP-dep_Trfase_major"/>
</dbReference>
<keyword evidence="7" id="KW-0663">Pyridoxal phosphate</keyword>
<evidence type="ECO:0008006" key="15">
    <source>
        <dbReference type="Google" id="ProtNLM"/>
    </source>
</evidence>
<keyword evidence="8" id="KW-0746">Sphingolipid metabolism</keyword>
<dbReference type="GO" id="GO:0030170">
    <property type="term" value="F:pyridoxal phosphate binding"/>
    <property type="evidence" value="ECO:0007669"/>
    <property type="project" value="InterPro"/>
</dbReference>
<dbReference type="GO" id="GO:0030149">
    <property type="term" value="P:sphingolipid catabolic process"/>
    <property type="evidence" value="ECO:0007669"/>
    <property type="project" value="TreeGrafter"/>
</dbReference>
<name>A0A6C0EJC9_9ZZZZ</name>
<dbReference type="InterPro" id="IPR015422">
    <property type="entry name" value="PyrdxlP-dep_Trfase_small"/>
</dbReference>
<accession>A0A6C0EJC9</accession>
<dbReference type="InterPro" id="IPR015424">
    <property type="entry name" value="PyrdxlP-dep_Trfase"/>
</dbReference>
<reference evidence="14" key="1">
    <citation type="journal article" date="2020" name="Nature">
        <title>Giant virus diversity and host interactions through global metagenomics.</title>
        <authorList>
            <person name="Schulz F."/>
            <person name="Roux S."/>
            <person name="Paez-Espino D."/>
            <person name="Jungbluth S."/>
            <person name="Walsh D.A."/>
            <person name="Denef V.J."/>
            <person name="McMahon K.D."/>
            <person name="Konstantinidis K.T."/>
            <person name="Eloe-Fadrosh E.A."/>
            <person name="Kyrpides N.C."/>
            <person name="Woyke T."/>
        </authorList>
    </citation>
    <scope>NUCLEOTIDE SEQUENCE</scope>
    <source>
        <strain evidence="14">GVMAG-M-3300001351-8</strain>
    </source>
</reference>
<organism evidence="14">
    <name type="scientific">viral metagenome</name>
    <dbReference type="NCBI Taxonomy" id="1070528"/>
    <lineage>
        <taxon>unclassified sequences</taxon>
        <taxon>metagenomes</taxon>
        <taxon>organismal metagenomes</taxon>
    </lineage>
</organism>
<dbReference type="FunFam" id="3.40.640.10:FF:000020">
    <property type="entry name" value="sphingosine-1-phosphate lyase 1"/>
    <property type="match status" value="1"/>
</dbReference>
<dbReference type="EMBL" id="MN738868">
    <property type="protein sequence ID" value="QHT29108.1"/>
    <property type="molecule type" value="Genomic_DNA"/>
</dbReference>
<dbReference type="InterPro" id="IPR002129">
    <property type="entry name" value="PyrdxlP-dep_de-COase"/>
</dbReference>
<evidence type="ECO:0000256" key="5">
    <source>
        <dbReference type="ARBA" id="ARBA00022692"/>
    </source>
</evidence>
<evidence type="ECO:0000256" key="13">
    <source>
        <dbReference type="ARBA" id="ARBA00038302"/>
    </source>
</evidence>
<dbReference type="GO" id="GO:0005789">
    <property type="term" value="C:endoplasmic reticulum membrane"/>
    <property type="evidence" value="ECO:0007669"/>
    <property type="project" value="UniProtKB-SubCell"/>
</dbReference>
<evidence type="ECO:0000313" key="14">
    <source>
        <dbReference type="EMBL" id="QHT29108.1"/>
    </source>
</evidence>
<evidence type="ECO:0000256" key="12">
    <source>
        <dbReference type="ARBA" id="ARBA00023239"/>
    </source>
</evidence>
<evidence type="ECO:0000256" key="4">
    <source>
        <dbReference type="ARBA" id="ARBA00004991"/>
    </source>
</evidence>
<evidence type="ECO:0000256" key="3">
    <source>
        <dbReference type="ARBA" id="ARBA00004760"/>
    </source>
</evidence>
<keyword evidence="12" id="KW-0456">Lyase</keyword>
<sequence length="512" mass="58331">MKFLHNWRNTPVVKIFGYVFLFKLLLKSLILAKNSLKYNIKKIPYIKGKIDDETHKVIKTIKSDFNNEIKELISFSNLPDNSITEDKIVEYFTNMKQKYSYDFRNGRVSGSVYAKNHTLDLLHNKLYLYFNKSNPLHTNVFPSIRLMENNLVSMMIKLFNGKDNVCGVFTSGGTESILLACKSYRDYFKHIKNPEIIVSSTVHCAFNKACGYFKIKLITIPCNIDGTFNTEQLETKINQNTILIVGSTPSYNLGIIDPIHSLAQIALKYNIPLHVDACIGAFLINYSEINYDFSIKGVTSISADFHKYGHSPKGASCIMYSKKEILENQYFIDEEWSGGIYATSTITGSRSGNVVALTWATLLSYGNDTYRANYNKIVTMKNHLIAEINQISGLYIIGDPKLSIVAISSDKININLLAEELKKKEWDLNIIQNPNGFHMCLTSYHTIEILNQFIKDIRLLVPIIKDNNDKYSPCIYGTMQKINDNAIIRDVVSNYLHVVNGVNLDYLNKKID</sequence>
<evidence type="ECO:0000256" key="11">
    <source>
        <dbReference type="ARBA" id="ARBA00023136"/>
    </source>
</evidence>
<dbReference type="Pfam" id="PF00282">
    <property type="entry name" value="Pyridoxal_deC"/>
    <property type="match status" value="1"/>
</dbReference>
<evidence type="ECO:0000256" key="6">
    <source>
        <dbReference type="ARBA" id="ARBA00022824"/>
    </source>
</evidence>
<keyword evidence="5" id="KW-0812">Transmembrane</keyword>
<comment type="pathway">
    <text evidence="4">Sphingolipid metabolism.</text>
</comment>
<keyword evidence="6" id="KW-0256">Endoplasmic reticulum</keyword>
<dbReference type="Gene3D" id="6.10.140.2150">
    <property type="match status" value="1"/>
</dbReference>
<dbReference type="AlphaFoldDB" id="A0A6C0EJC9"/>
<dbReference type="PANTHER" id="PTHR42735:SF6">
    <property type="entry name" value="SPHINGOSINE-1-PHOSPHATE LYASE 1"/>
    <property type="match status" value="1"/>
</dbReference>
<proteinExistence type="inferred from homology"/>
<dbReference type="GO" id="GO:0019752">
    <property type="term" value="P:carboxylic acid metabolic process"/>
    <property type="evidence" value="ECO:0007669"/>
    <property type="project" value="InterPro"/>
</dbReference>
<dbReference type="InterPro" id="IPR050477">
    <property type="entry name" value="GrpII_AminoAcid_Decarb"/>
</dbReference>
<keyword evidence="10" id="KW-0443">Lipid metabolism</keyword>
<keyword evidence="9" id="KW-1133">Transmembrane helix</keyword>